<dbReference type="GO" id="GO:0003676">
    <property type="term" value="F:nucleic acid binding"/>
    <property type="evidence" value="ECO:0007669"/>
    <property type="project" value="InterPro"/>
</dbReference>
<dbReference type="Pfam" id="PF17919">
    <property type="entry name" value="RT_RNaseH_2"/>
    <property type="match status" value="1"/>
</dbReference>
<dbReference type="EMBL" id="BKCJ010001154">
    <property type="protein sequence ID" value="GEU39290.1"/>
    <property type="molecule type" value="Genomic_DNA"/>
</dbReference>
<gene>
    <name evidence="2" type="ORF">Tci_011268</name>
    <name evidence="3" type="ORF">Tci_029423</name>
</gene>
<dbReference type="InterPro" id="IPR041577">
    <property type="entry name" value="RT_RNaseH_2"/>
</dbReference>
<dbReference type="PROSITE" id="PS50994">
    <property type="entry name" value="INTEGRASE"/>
    <property type="match status" value="1"/>
</dbReference>
<name>A0A6L2LB16_TANCI</name>
<sequence length="298" mass="33762">MKKLIAELPTLTTPKKEEELMVYLSAANEAISAILSVERDERQSTIHYVSITLQGAEINYPPVEKLVLALVHAARRLRREENRKADALSKLTAGQCKGLTKGVQIEVLNERSMDTAEVNVIIKEATRTWMPPIQEYIEKKILSEDAIEARTIQEKAHNFTIEEGIQYRKSYLGPLLQCIGLQQAKYIIKEIHMGPCRMHDGPRKAVHKEAKAVTTITRKHVKNFAFDNIVCKFRIRATIITDNETQLINDLFKSWAEGLGIKLVSTSVYHPQANRVVERANRSIMQGIKTRLHQEGGA</sequence>
<dbReference type="InterPro" id="IPR012337">
    <property type="entry name" value="RNaseH-like_sf"/>
</dbReference>
<dbReference type="GO" id="GO:0015074">
    <property type="term" value="P:DNA integration"/>
    <property type="evidence" value="ECO:0007669"/>
    <property type="project" value="InterPro"/>
</dbReference>
<evidence type="ECO:0000259" key="1">
    <source>
        <dbReference type="PROSITE" id="PS50994"/>
    </source>
</evidence>
<dbReference type="PANTHER" id="PTHR48475">
    <property type="entry name" value="RIBONUCLEASE H"/>
    <property type="match status" value="1"/>
</dbReference>
<dbReference type="InterPro" id="IPR001584">
    <property type="entry name" value="Integrase_cat-core"/>
</dbReference>
<organism evidence="3">
    <name type="scientific">Tanacetum cinerariifolium</name>
    <name type="common">Dalmatian daisy</name>
    <name type="synonym">Chrysanthemum cinerariifolium</name>
    <dbReference type="NCBI Taxonomy" id="118510"/>
    <lineage>
        <taxon>Eukaryota</taxon>
        <taxon>Viridiplantae</taxon>
        <taxon>Streptophyta</taxon>
        <taxon>Embryophyta</taxon>
        <taxon>Tracheophyta</taxon>
        <taxon>Spermatophyta</taxon>
        <taxon>Magnoliopsida</taxon>
        <taxon>eudicotyledons</taxon>
        <taxon>Gunneridae</taxon>
        <taxon>Pentapetalae</taxon>
        <taxon>asterids</taxon>
        <taxon>campanulids</taxon>
        <taxon>Asterales</taxon>
        <taxon>Asteraceae</taxon>
        <taxon>Asteroideae</taxon>
        <taxon>Anthemideae</taxon>
        <taxon>Anthemidinae</taxon>
        <taxon>Tanacetum</taxon>
    </lineage>
</organism>
<feature type="domain" description="Integrase catalytic" evidence="1">
    <location>
        <begin position="238"/>
        <end position="298"/>
    </location>
</feature>
<dbReference type="SUPFAM" id="SSF53098">
    <property type="entry name" value="Ribonuclease H-like"/>
    <property type="match status" value="1"/>
</dbReference>
<dbReference type="PANTHER" id="PTHR48475:SF2">
    <property type="entry name" value="RIBONUCLEASE H"/>
    <property type="match status" value="1"/>
</dbReference>
<protein>
    <recommendedName>
        <fullName evidence="1">Integrase catalytic domain-containing protein</fullName>
    </recommendedName>
</protein>
<dbReference type="AlphaFoldDB" id="A0A6L2LB16"/>
<evidence type="ECO:0000313" key="3">
    <source>
        <dbReference type="EMBL" id="GEU57445.1"/>
    </source>
</evidence>
<dbReference type="InterPro" id="IPR043502">
    <property type="entry name" value="DNA/RNA_pol_sf"/>
</dbReference>
<dbReference type="InterPro" id="IPR036397">
    <property type="entry name" value="RNaseH_sf"/>
</dbReference>
<comment type="caution">
    <text evidence="3">The sequence shown here is derived from an EMBL/GenBank/DDBJ whole genome shotgun (WGS) entry which is preliminary data.</text>
</comment>
<accession>A0A6L2LB16</accession>
<proteinExistence type="predicted"/>
<dbReference type="SUPFAM" id="SSF56672">
    <property type="entry name" value="DNA/RNA polymerases"/>
    <property type="match status" value="1"/>
</dbReference>
<reference evidence="3" key="1">
    <citation type="journal article" date="2019" name="Sci. Rep.">
        <title>Draft genome of Tanacetum cinerariifolium, the natural source of mosquito coil.</title>
        <authorList>
            <person name="Yamashiro T."/>
            <person name="Shiraishi A."/>
            <person name="Satake H."/>
            <person name="Nakayama K."/>
        </authorList>
    </citation>
    <scope>NUCLEOTIDE SEQUENCE</scope>
</reference>
<dbReference type="Gene3D" id="3.30.420.10">
    <property type="entry name" value="Ribonuclease H-like superfamily/Ribonuclease H"/>
    <property type="match status" value="1"/>
</dbReference>
<evidence type="ECO:0000313" key="2">
    <source>
        <dbReference type="EMBL" id="GEU39290.1"/>
    </source>
</evidence>
<dbReference type="EMBL" id="BKCJ010003832">
    <property type="protein sequence ID" value="GEU57445.1"/>
    <property type="molecule type" value="Genomic_DNA"/>
</dbReference>